<evidence type="ECO:0000313" key="2">
    <source>
        <dbReference type="Proteomes" id="UP001391051"/>
    </source>
</evidence>
<keyword evidence="2" id="KW-1185">Reference proteome</keyword>
<dbReference type="GeneID" id="92079453"/>
<sequence>MRADAEDTPNRATGAEEVKAEWERPVMLHDNLIIHWLSHQSASSLISSQASLIGVWEHSALNRVDMAFPALVRDDAPLIRCIIGRGRRKEALRRDQPLKPADLAH</sequence>
<accession>A0ABR1Q9V2</accession>
<dbReference type="RefSeq" id="XP_066698789.1">
    <property type="nucleotide sequence ID" value="XM_066846391.1"/>
</dbReference>
<organism evidence="1 2">
    <name type="scientific">Apiospora aurea</name>
    <dbReference type="NCBI Taxonomy" id="335848"/>
    <lineage>
        <taxon>Eukaryota</taxon>
        <taxon>Fungi</taxon>
        <taxon>Dikarya</taxon>
        <taxon>Ascomycota</taxon>
        <taxon>Pezizomycotina</taxon>
        <taxon>Sordariomycetes</taxon>
        <taxon>Xylariomycetidae</taxon>
        <taxon>Amphisphaeriales</taxon>
        <taxon>Apiosporaceae</taxon>
        <taxon>Apiospora</taxon>
    </lineage>
</organism>
<comment type="caution">
    <text evidence="1">The sequence shown here is derived from an EMBL/GenBank/DDBJ whole genome shotgun (WGS) entry which is preliminary data.</text>
</comment>
<evidence type="ECO:0000313" key="1">
    <source>
        <dbReference type="EMBL" id="KAK7949283.1"/>
    </source>
</evidence>
<name>A0ABR1Q9V2_9PEZI</name>
<dbReference type="Proteomes" id="UP001391051">
    <property type="component" value="Unassembled WGS sequence"/>
</dbReference>
<dbReference type="EMBL" id="JAQQWE010000006">
    <property type="protein sequence ID" value="KAK7949283.1"/>
    <property type="molecule type" value="Genomic_DNA"/>
</dbReference>
<protein>
    <submittedName>
        <fullName evidence="1">Uncharacterized protein</fullName>
    </submittedName>
</protein>
<gene>
    <name evidence="1" type="ORF">PG986_010169</name>
</gene>
<reference evidence="1 2" key="1">
    <citation type="submission" date="2023-01" db="EMBL/GenBank/DDBJ databases">
        <title>Analysis of 21 Apiospora genomes using comparative genomics revels a genus with tremendous synthesis potential of carbohydrate active enzymes and secondary metabolites.</title>
        <authorList>
            <person name="Sorensen T."/>
        </authorList>
    </citation>
    <scope>NUCLEOTIDE SEQUENCE [LARGE SCALE GENOMIC DNA]</scope>
    <source>
        <strain evidence="1 2">CBS 24483</strain>
    </source>
</reference>
<proteinExistence type="predicted"/>